<evidence type="ECO:0000313" key="3">
    <source>
        <dbReference type="Proteomes" id="UP001499990"/>
    </source>
</evidence>
<evidence type="ECO:0000259" key="1">
    <source>
        <dbReference type="Pfam" id="PF12770"/>
    </source>
</evidence>
<evidence type="ECO:0000313" key="2">
    <source>
        <dbReference type="EMBL" id="GAA3377081.1"/>
    </source>
</evidence>
<accession>A0ABP6SIL2</accession>
<dbReference type="Gene3D" id="1.25.40.10">
    <property type="entry name" value="Tetratricopeptide repeat domain"/>
    <property type="match status" value="1"/>
</dbReference>
<gene>
    <name evidence="2" type="ORF">GCM10020367_51340</name>
</gene>
<feature type="domain" description="CHAT" evidence="1">
    <location>
        <begin position="1000"/>
        <end position="1303"/>
    </location>
</feature>
<sequence length="1304" mass="142824">MDRAQGLNGFGRLAARLLFVRDANRVAADMGRYAYQDLQAWYDNPRDVDSLDSAAAFYRNALRNTTPNHPQRAPLEAQLASIKRDQWLATGVQDQLDQAIALMAESAARTPPAEAADWIGRRWSLMLLHVLRYGAAKDPSDARLAVECHRSLAPALDGSRGLPWAPDLHAAVLLTAAQLAALRGDEPASAAWIEQARQTLGGTLTPTAGPGVDSCLLFLKQRVRFLREQYEGTYDHQLTQEADALCSCGIDAFGEHAGDTGELFMLRGVLLATRYRLLSRREDAQRAHRDFETALRLTPTDRPSHADRQWRLASLIVSVSANEPLAPEDIALAHRLAIESLAAVPPGAPDHAHHLRLMAEVRRRFPAETGTGYLRETAALYERSLAAGLTDSGGAWLVHTSLAMIQQELYGATGDPEYLATAIGHSEQALRQCPPREAQQYLPVLHSTLGCTLRLRYERSGRQQDYERAREHTAKGVDLAPLPGTAPDWAIRLSNHALVLRIPGRPEDYRAAERLLLDALDRGSLLPQEERILHHNLGLVLREEAEITQDRELLLRSAVPHLEWAVAATSVHEVDGRLARRNLSAALHSWWLFDEDPDVLRKALSEAEAALAAAPAQAPDRPLLLSDVGTCLASRGAHRAEHNDSEGARRDYERAVALLQEALRLLPAGHTSRAATETQYSDALQTLDLLAGERGGRDEALAVQRRAVRSADADSPSWALPALFLATTLVNSGEPSDEELHEAVDLCLRVARHPSAAATTRWNAAVKGAELQVDQGDWAGALDACLAAIEVLPRVAWGGLTFDDRLHALSETSQTVSDAAAIALHAGAPERALEILEHGRGQLLSHALDMRADLEAVRCLDPRLAAELELLRADHAAARSGDAERARAYRRQRQYDWDHLVRQVRRLPGLADFLQPLPCRDLLAAANDGPVVVLNSSRFRSDALVLHDGTLTVVPLPAFRHGKAVLRAQALSRLVHPPEEEGEKDDPREQLTELRAYLTDLLDWLWTAVAEPVLRVLPPAAQRDEDTLPPRMWWCPTGVFNHLPVHAATRIEEPLAPGDPAGGDSLGDRYVCSHTPTLRALAAARQADRRAPGAKPSMLLVGVGGTPPGSDLAELDHVAMEIDAVARLFPAAQPLRDEQALRATVLRRLKTAGWFHFAGHGEQHPEEPDGLLYLWDHTTSDSLRIRDIAGLRLDRAELAFLSACQTHLAPRAHSDEPVSLAGALQLAGFRQVVAAQWQLNSRRARHVTTRFYANLLAPTGTGGRPVPAPTAAGAAYALYAVVREERLNRPETVEVWAAYVHLGP</sequence>
<dbReference type="InterPro" id="IPR024983">
    <property type="entry name" value="CHAT_dom"/>
</dbReference>
<reference evidence="3" key="1">
    <citation type="journal article" date="2019" name="Int. J. Syst. Evol. Microbiol.">
        <title>The Global Catalogue of Microorganisms (GCM) 10K type strain sequencing project: providing services to taxonomists for standard genome sequencing and annotation.</title>
        <authorList>
            <consortium name="The Broad Institute Genomics Platform"/>
            <consortium name="The Broad Institute Genome Sequencing Center for Infectious Disease"/>
            <person name="Wu L."/>
            <person name="Ma J."/>
        </authorList>
    </citation>
    <scope>NUCLEOTIDE SEQUENCE [LARGE SCALE GENOMIC DNA]</scope>
    <source>
        <strain evidence="3">JCM 9651</strain>
    </source>
</reference>
<name>A0ABP6SIL2_9ACTN</name>
<dbReference type="RefSeq" id="WP_345041791.1">
    <property type="nucleotide sequence ID" value="NZ_BAAAYL010000001.1"/>
</dbReference>
<comment type="caution">
    <text evidence="2">The sequence shown here is derived from an EMBL/GenBank/DDBJ whole genome shotgun (WGS) entry which is preliminary data.</text>
</comment>
<dbReference type="EMBL" id="BAAAYL010000001">
    <property type="protein sequence ID" value="GAA3377081.1"/>
    <property type="molecule type" value="Genomic_DNA"/>
</dbReference>
<dbReference type="Pfam" id="PF12770">
    <property type="entry name" value="CHAT"/>
    <property type="match status" value="1"/>
</dbReference>
<proteinExistence type="predicted"/>
<organism evidence="2 3">
    <name type="scientific">Streptomyces sannanensis</name>
    <dbReference type="NCBI Taxonomy" id="285536"/>
    <lineage>
        <taxon>Bacteria</taxon>
        <taxon>Bacillati</taxon>
        <taxon>Actinomycetota</taxon>
        <taxon>Actinomycetes</taxon>
        <taxon>Kitasatosporales</taxon>
        <taxon>Streptomycetaceae</taxon>
        <taxon>Streptomyces</taxon>
    </lineage>
</organism>
<dbReference type="Proteomes" id="UP001499990">
    <property type="component" value="Unassembled WGS sequence"/>
</dbReference>
<protein>
    <submittedName>
        <fullName evidence="2">CHAT domain-containing protein</fullName>
    </submittedName>
</protein>
<keyword evidence="3" id="KW-1185">Reference proteome</keyword>
<dbReference type="InterPro" id="IPR011990">
    <property type="entry name" value="TPR-like_helical_dom_sf"/>
</dbReference>